<feature type="compositionally biased region" description="Basic and acidic residues" evidence="1">
    <location>
        <begin position="11"/>
        <end position="27"/>
    </location>
</feature>
<protein>
    <submittedName>
        <fullName evidence="2">FLO11-like protein</fullName>
    </submittedName>
</protein>
<feature type="compositionally biased region" description="Polar residues" evidence="1">
    <location>
        <begin position="90"/>
        <end position="110"/>
    </location>
</feature>
<feature type="region of interest" description="Disordered" evidence="1">
    <location>
        <begin position="279"/>
        <end position="518"/>
    </location>
</feature>
<evidence type="ECO:0000313" key="3">
    <source>
        <dbReference type="Proteomes" id="UP001174694"/>
    </source>
</evidence>
<name>A0AA38VKC7_9PEZI</name>
<dbReference type="AlphaFoldDB" id="A0AA38VKC7"/>
<feature type="compositionally biased region" description="Acidic residues" evidence="1">
    <location>
        <begin position="314"/>
        <end position="324"/>
    </location>
</feature>
<feature type="compositionally biased region" description="Low complexity" evidence="1">
    <location>
        <begin position="388"/>
        <end position="403"/>
    </location>
</feature>
<dbReference type="Proteomes" id="UP001174694">
    <property type="component" value="Unassembled WGS sequence"/>
</dbReference>
<feature type="compositionally biased region" description="Basic and acidic residues" evidence="1">
    <location>
        <begin position="325"/>
        <end position="337"/>
    </location>
</feature>
<evidence type="ECO:0000313" key="2">
    <source>
        <dbReference type="EMBL" id="KAJ9156626.1"/>
    </source>
</evidence>
<evidence type="ECO:0000256" key="1">
    <source>
        <dbReference type="SAM" id="MobiDB-lite"/>
    </source>
</evidence>
<organism evidence="2 3">
    <name type="scientific">Pleurostoma richardsiae</name>
    <dbReference type="NCBI Taxonomy" id="41990"/>
    <lineage>
        <taxon>Eukaryota</taxon>
        <taxon>Fungi</taxon>
        <taxon>Dikarya</taxon>
        <taxon>Ascomycota</taxon>
        <taxon>Pezizomycotina</taxon>
        <taxon>Sordariomycetes</taxon>
        <taxon>Sordariomycetidae</taxon>
        <taxon>Calosphaeriales</taxon>
        <taxon>Pleurostomataceae</taxon>
        <taxon>Pleurostoma</taxon>
    </lineage>
</organism>
<feature type="compositionally biased region" description="Basic and acidic residues" evidence="1">
    <location>
        <begin position="460"/>
        <end position="473"/>
    </location>
</feature>
<dbReference type="EMBL" id="JANBVO010000002">
    <property type="protein sequence ID" value="KAJ9156626.1"/>
    <property type="molecule type" value="Genomic_DNA"/>
</dbReference>
<gene>
    <name evidence="2" type="ORF">NKR23_g1429</name>
</gene>
<accession>A0AA38VKC7</accession>
<comment type="caution">
    <text evidence="2">The sequence shown here is derived from an EMBL/GenBank/DDBJ whole genome shotgun (WGS) entry which is preliminary data.</text>
</comment>
<sequence length="518" mass="56294">MKAMRASQESSRTRPEDVARNFEELIHSDQTIQYTLTPESMRDMDSTRSITDGSPLMPTKSRKSEDARQANGSRSRSSSVARPADRKRSVSVSRTTGLNSHPVEASQSGGKLTGPVPRAPPVSMQNRLRANGPQARDARIPRESLADFAEFIRATGPVEDAKPAAVRRNPDVVRSASGPLPSSASKARGAVVDYRDDNSDLIDFIRRGPPNSGGNPRIPRTVAPFRTTMDSDQMTGAIGGKAVDATIPDLRYSQASTNVTDLSMPSVQSSVNSQTALLGRNKPLPTQSHNQFDDEDMMPKRKTRRVRDPYAIDFSDEEEDDDFEEMPRRRAQPKEESLMDFLRNAPPPPQSSPVPLNIPQTRTLPKKKASATSLIARFARHGSSGSNSLRSPTTRPATSTPDSKAPNSRGHGGSRGFVPIQVSVASGNDRSVPSRSSSIVGGSNAQSMHPAGRATIKKFQPREAVPKVSREVTDLADFLRNSEPPPSMNNGNSFAAVDREESSGFSRVFARRKKSTLA</sequence>
<feature type="region of interest" description="Disordered" evidence="1">
    <location>
        <begin position="1"/>
        <end position="142"/>
    </location>
</feature>
<feature type="compositionally biased region" description="Low complexity" evidence="1">
    <location>
        <begin position="69"/>
        <end position="82"/>
    </location>
</feature>
<reference evidence="2" key="1">
    <citation type="submission" date="2022-07" db="EMBL/GenBank/DDBJ databases">
        <title>Fungi with potential for degradation of polypropylene.</title>
        <authorList>
            <person name="Gostincar C."/>
        </authorList>
    </citation>
    <scope>NUCLEOTIDE SEQUENCE</scope>
    <source>
        <strain evidence="2">EXF-13308</strain>
    </source>
</reference>
<keyword evidence="3" id="KW-1185">Reference proteome</keyword>
<feature type="compositionally biased region" description="Polar residues" evidence="1">
    <location>
        <begin position="28"/>
        <end position="38"/>
    </location>
</feature>
<feature type="region of interest" description="Disordered" evidence="1">
    <location>
        <begin position="162"/>
        <end position="192"/>
    </location>
</feature>
<feature type="compositionally biased region" description="Polar residues" evidence="1">
    <location>
        <begin position="423"/>
        <end position="447"/>
    </location>
</feature>
<feature type="compositionally biased region" description="Basic residues" evidence="1">
    <location>
        <begin position="509"/>
        <end position="518"/>
    </location>
</feature>
<proteinExistence type="predicted"/>